<feature type="domain" description="Adaptor protein ClpS core" evidence="1">
    <location>
        <begin position="23"/>
        <end position="98"/>
    </location>
</feature>
<reference evidence="2" key="1">
    <citation type="submission" date="2023-01" db="EMBL/GenBank/DDBJ databases">
        <title>Sulfurovum sp. XTW-4 genome assembly.</title>
        <authorList>
            <person name="Wang J."/>
        </authorList>
    </citation>
    <scope>NUCLEOTIDE SEQUENCE</scope>
    <source>
        <strain evidence="2">XTW-4</strain>
    </source>
</reference>
<organism evidence="2 3">
    <name type="scientific">Sulfurovum xiamenensis</name>
    <dbReference type="NCBI Taxonomy" id="3019066"/>
    <lineage>
        <taxon>Bacteria</taxon>
        <taxon>Pseudomonadati</taxon>
        <taxon>Campylobacterota</taxon>
        <taxon>Epsilonproteobacteria</taxon>
        <taxon>Campylobacterales</taxon>
        <taxon>Sulfurovaceae</taxon>
        <taxon>Sulfurovum</taxon>
    </lineage>
</organism>
<proteinExistence type="predicted"/>
<evidence type="ECO:0000313" key="2">
    <source>
        <dbReference type="EMBL" id="MDM5264753.1"/>
    </source>
</evidence>
<dbReference type="RefSeq" id="WP_289402632.1">
    <property type="nucleotide sequence ID" value="NZ_JAQIBC010000014.1"/>
</dbReference>
<comment type="caution">
    <text evidence="2">The sequence shown here is derived from an EMBL/GenBank/DDBJ whole genome shotgun (WGS) entry which is preliminary data.</text>
</comment>
<dbReference type="GO" id="GO:0008233">
    <property type="term" value="F:peptidase activity"/>
    <property type="evidence" value="ECO:0007669"/>
    <property type="project" value="UniProtKB-KW"/>
</dbReference>
<dbReference type="Proteomes" id="UP001169066">
    <property type="component" value="Unassembled WGS sequence"/>
</dbReference>
<gene>
    <name evidence="2" type="ORF">PF327_11160</name>
</gene>
<dbReference type="Pfam" id="PF02617">
    <property type="entry name" value="ClpS"/>
    <property type="match status" value="1"/>
</dbReference>
<keyword evidence="3" id="KW-1185">Reference proteome</keyword>
<evidence type="ECO:0000259" key="1">
    <source>
        <dbReference type="Pfam" id="PF02617"/>
    </source>
</evidence>
<dbReference type="SUPFAM" id="SSF54736">
    <property type="entry name" value="ClpS-like"/>
    <property type="match status" value="1"/>
</dbReference>
<dbReference type="EMBL" id="JAQIBC010000014">
    <property type="protein sequence ID" value="MDM5264753.1"/>
    <property type="molecule type" value="Genomic_DNA"/>
</dbReference>
<name>A0ABT7QUJ8_9BACT</name>
<protein>
    <submittedName>
        <fullName evidence="2">ATP-dependent Clp protease adaptor ClpS</fullName>
    </submittedName>
</protein>
<dbReference type="Gene3D" id="3.30.1390.10">
    <property type="match status" value="1"/>
</dbReference>
<dbReference type="InterPro" id="IPR003769">
    <property type="entry name" value="ClpS_core"/>
</dbReference>
<sequence>MPVTIKKPKTLKAYLKTEFDTPKICLVSIINDKHVSWEFCMRMLKEVFHKDLEEAEAIAHEIVTNGEGFCGGYMFEIAQTKAEMIEEKAKKEGFSLVCLIEEV</sequence>
<dbReference type="InterPro" id="IPR014719">
    <property type="entry name" value="Ribosomal_bL12_C/ClpS-like"/>
</dbReference>
<evidence type="ECO:0000313" key="3">
    <source>
        <dbReference type="Proteomes" id="UP001169066"/>
    </source>
</evidence>
<keyword evidence="2" id="KW-0378">Hydrolase</keyword>
<keyword evidence="2" id="KW-0645">Protease</keyword>
<accession>A0ABT7QUJ8</accession>
<dbReference type="GO" id="GO:0006508">
    <property type="term" value="P:proteolysis"/>
    <property type="evidence" value="ECO:0007669"/>
    <property type="project" value="UniProtKB-KW"/>
</dbReference>